<dbReference type="SUPFAM" id="SSF52540">
    <property type="entry name" value="P-loop containing nucleoside triphosphate hydrolases"/>
    <property type="match status" value="1"/>
</dbReference>
<dbReference type="AlphaFoldDB" id="A0A139IB51"/>
<keyword evidence="3" id="KW-0067">ATP-binding</keyword>
<organism evidence="7 8">
    <name type="scientific">Pseudocercospora musae</name>
    <dbReference type="NCBI Taxonomy" id="113226"/>
    <lineage>
        <taxon>Eukaryota</taxon>
        <taxon>Fungi</taxon>
        <taxon>Dikarya</taxon>
        <taxon>Ascomycota</taxon>
        <taxon>Pezizomycotina</taxon>
        <taxon>Dothideomycetes</taxon>
        <taxon>Dothideomycetidae</taxon>
        <taxon>Mycosphaerellales</taxon>
        <taxon>Mycosphaerellaceae</taxon>
        <taxon>Pseudocercospora</taxon>
    </lineage>
</organism>
<dbReference type="Pfam" id="PF23242">
    <property type="entry name" value="AAA_lid_TRIP13_C"/>
    <property type="match status" value="1"/>
</dbReference>
<dbReference type="InterPro" id="IPR003593">
    <property type="entry name" value="AAA+_ATPase"/>
</dbReference>
<reference evidence="7 8" key="1">
    <citation type="submission" date="2015-07" db="EMBL/GenBank/DDBJ databases">
        <title>Comparative genomics of the Sigatoka disease complex on banana suggests a link between parallel evolutionary changes in Pseudocercospora fijiensis and Pseudocercospora eumusae and increased virulence on the banana host.</title>
        <authorList>
            <person name="Chang T.-C."/>
            <person name="Salvucci A."/>
            <person name="Crous P.W."/>
            <person name="Stergiopoulos I."/>
        </authorList>
    </citation>
    <scope>NUCLEOTIDE SEQUENCE [LARGE SCALE GENOMIC DNA]</scope>
    <source>
        <strain evidence="7 8">CBS 116634</strain>
    </source>
</reference>
<dbReference type="STRING" id="113226.A0A139IB51"/>
<dbReference type="GO" id="GO:0007131">
    <property type="term" value="P:reciprocal meiotic recombination"/>
    <property type="evidence" value="ECO:0007669"/>
    <property type="project" value="TreeGrafter"/>
</dbReference>
<comment type="similarity">
    <text evidence="1">Belongs to the AAA ATPase family. PCH2 subfamily.</text>
</comment>
<gene>
    <name evidence="7" type="ORF">AC579_4185</name>
</gene>
<keyword evidence="2" id="KW-0547">Nucleotide-binding</keyword>
<keyword evidence="4" id="KW-0469">Meiosis</keyword>
<name>A0A139IB51_9PEZI</name>
<dbReference type="InterPro" id="IPR021838">
    <property type="entry name" value="DUF3431"/>
</dbReference>
<dbReference type="Pfam" id="PF23563">
    <property type="entry name" value="TRIP13_N"/>
    <property type="match status" value="1"/>
</dbReference>
<dbReference type="GO" id="GO:0051598">
    <property type="term" value="P:meiotic recombination checkpoint signaling"/>
    <property type="evidence" value="ECO:0007669"/>
    <property type="project" value="TreeGrafter"/>
</dbReference>
<evidence type="ECO:0000256" key="1">
    <source>
        <dbReference type="ARBA" id="ARBA00007271"/>
    </source>
</evidence>
<dbReference type="GO" id="GO:0005694">
    <property type="term" value="C:chromosome"/>
    <property type="evidence" value="ECO:0007669"/>
    <property type="project" value="TreeGrafter"/>
</dbReference>
<feature type="chain" id="PRO_5007297290" description="AAA+ ATPase domain-containing protein" evidence="5">
    <location>
        <begin position="27"/>
        <end position="809"/>
    </location>
</feature>
<dbReference type="EMBL" id="LFZO01000177">
    <property type="protein sequence ID" value="KXT11866.1"/>
    <property type="molecule type" value="Genomic_DNA"/>
</dbReference>
<dbReference type="GO" id="GO:0005634">
    <property type="term" value="C:nucleus"/>
    <property type="evidence" value="ECO:0007669"/>
    <property type="project" value="TreeGrafter"/>
</dbReference>
<dbReference type="GO" id="GO:0005524">
    <property type="term" value="F:ATP binding"/>
    <property type="evidence" value="ECO:0007669"/>
    <property type="project" value="UniProtKB-KW"/>
</dbReference>
<evidence type="ECO:0000256" key="4">
    <source>
        <dbReference type="ARBA" id="ARBA00023254"/>
    </source>
</evidence>
<evidence type="ECO:0000256" key="3">
    <source>
        <dbReference type="ARBA" id="ARBA00022840"/>
    </source>
</evidence>
<dbReference type="PANTHER" id="PTHR45991:SF1">
    <property type="entry name" value="PACHYTENE CHECKPOINT PROTEIN 2 HOMOLOG"/>
    <property type="match status" value="1"/>
</dbReference>
<evidence type="ECO:0000256" key="2">
    <source>
        <dbReference type="ARBA" id="ARBA00022741"/>
    </source>
</evidence>
<dbReference type="GO" id="GO:0016887">
    <property type="term" value="F:ATP hydrolysis activity"/>
    <property type="evidence" value="ECO:0007669"/>
    <property type="project" value="InterPro"/>
</dbReference>
<dbReference type="Gene3D" id="3.40.50.300">
    <property type="entry name" value="P-loop containing nucleotide triphosphate hydrolases"/>
    <property type="match status" value="1"/>
</dbReference>
<dbReference type="PROSITE" id="PS00674">
    <property type="entry name" value="AAA"/>
    <property type="match status" value="1"/>
</dbReference>
<dbReference type="OrthoDB" id="5925at2759"/>
<comment type="caution">
    <text evidence="7">The sequence shown here is derived from an EMBL/GenBank/DDBJ whole genome shotgun (WGS) entry which is preliminary data.</text>
</comment>
<accession>A0A139IB51</accession>
<keyword evidence="5" id="KW-0732">Signal</keyword>
<dbReference type="InterPro" id="IPR027417">
    <property type="entry name" value="P-loop_NTPase"/>
</dbReference>
<dbReference type="InterPro" id="IPR058249">
    <property type="entry name" value="Pch2_C"/>
</dbReference>
<dbReference type="PANTHER" id="PTHR45991">
    <property type="entry name" value="PACHYTENE CHECKPOINT PROTEIN 2"/>
    <property type="match status" value="1"/>
</dbReference>
<dbReference type="InterPro" id="IPR044539">
    <property type="entry name" value="Pch2-like"/>
</dbReference>
<evidence type="ECO:0000313" key="8">
    <source>
        <dbReference type="Proteomes" id="UP000073492"/>
    </source>
</evidence>
<protein>
    <recommendedName>
        <fullName evidence="6">AAA+ ATPase domain-containing protein</fullName>
    </recommendedName>
</protein>
<feature type="domain" description="AAA+ ATPase" evidence="6">
    <location>
        <begin position="517"/>
        <end position="669"/>
    </location>
</feature>
<dbReference type="SMART" id="SM00382">
    <property type="entry name" value="AAA"/>
    <property type="match status" value="1"/>
</dbReference>
<evidence type="ECO:0000256" key="5">
    <source>
        <dbReference type="SAM" id="SignalP"/>
    </source>
</evidence>
<evidence type="ECO:0000259" key="6">
    <source>
        <dbReference type="SMART" id="SM00382"/>
    </source>
</evidence>
<dbReference type="Proteomes" id="UP000073492">
    <property type="component" value="Unassembled WGS sequence"/>
</dbReference>
<keyword evidence="8" id="KW-1185">Reference proteome</keyword>
<dbReference type="InterPro" id="IPR003959">
    <property type="entry name" value="ATPase_AAA_core"/>
</dbReference>
<proteinExistence type="inferred from homology"/>
<evidence type="ECO:0000313" key="7">
    <source>
        <dbReference type="EMBL" id="KXT11866.1"/>
    </source>
</evidence>
<dbReference type="Pfam" id="PF00004">
    <property type="entry name" value="AAA"/>
    <property type="match status" value="1"/>
</dbReference>
<sequence>MLAGSSRKTVCLVIVVLSLAGWYSLQTPTKRLVDQWSSVATSYIKGSSSHALDMAADPPPEEAPYGAVVAAGSSGIDVSWMRQTQFQTAWTTYAYDVDTPNHADERLRIPVNKGHEAMPYLSWLIDNYDDLPWMVVFVHGHFISWHQSDSITNLIRTLNRTSLAQVGYIPLRCDWYPSCSREIRPQHHDAVYWGPGVKRKETEFAIAGNWKQLFPGEELPETISSVCCAQFAVTRAAIRRRRKGDYIRVREWLVNTLLVDEVSGRVLEKLWAYMFTGEAVHCPAPQQCACQYFGRCEKHEWTQPPEQKLVESGQEGREIGKAQGVRGRLHGYVPKTHQAAATPTMARPMMLTPTLHVEVLLNCRVSATVTLLQRQICDEVAESFRDNYVSVQVGTRIKHYGHIKTAKYIEAVDVVDYTGPIVEVGFYRLESVELDVVAYALKSDEEARPRRRCISQNGDTHDLVPQARVLPLPNVALKNDWDSLIYDDALPSRLLRYLTRMLGVMKQPGLNVSTFNWNRLCLLHGPPGSGKSTLCRALAQKLSIRLSQSFPHAVLVDVNANAMLSKYFGESGKLIGSMFEKIHSMAQSPTTLVCVVMDEVETIASSREKASMAGECGDGVRATNQLLTALDRLRVLPNIIVLCTSNLLAAIDPAFLDRVDIKQLIPSPSPAAMYNIFRSCLNELIRASLVDAAAAEVSSKSSPAQSAIEDTGDGSEVEEPDALARFTLIVPPEIPTLAAMHIYHYTDTTSPARRVWDLAQKCEGLSGRTLRRLPILGLAMYTWGGSCSIDEAVSALEASVEQELLVKEK</sequence>
<dbReference type="InterPro" id="IPR003960">
    <property type="entry name" value="ATPase_AAA_CS"/>
</dbReference>
<dbReference type="Pfam" id="PF11913">
    <property type="entry name" value="DUF3431"/>
    <property type="match status" value="1"/>
</dbReference>
<feature type="signal peptide" evidence="5">
    <location>
        <begin position="1"/>
        <end position="26"/>
    </location>
</feature>